<dbReference type="Proteomes" id="UP000800094">
    <property type="component" value="Unassembled WGS sequence"/>
</dbReference>
<dbReference type="AlphaFoldDB" id="A0A6A6I4W5"/>
<proteinExistence type="predicted"/>
<gene>
    <name evidence="3" type="ORF">BU26DRAFT_82879</name>
</gene>
<keyword evidence="2" id="KW-1133">Transmembrane helix</keyword>
<keyword evidence="2" id="KW-0812">Transmembrane</keyword>
<accession>A0A6A6I4W5</accession>
<evidence type="ECO:0000256" key="2">
    <source>
        <dbReference type="SAM" id="Phobius"/>
    </source>
</evidence>
<keyword evidence="2" id="KW-0472">Membrane</keyword>
<feature type="compositionally biased region" description="Low complexity" evidence="1">
    <location>
        <begin position="190"/>
        <end position="202"/>
    </location>
</feature>
<feature type="compositionally biased region" description="Low complexity" evidence="1">
    <location>
        <begin position="26"/>
        <end position="35"/>
    </location>
</feature>
<feature type="region of interest" description="Disordered" evidence="1">
    <location>
        <begin position="174"/>
        <end position="202"/>
    </location>
</feature>
<evidence type="ECO:0000313" key="4">
    <source>
        <dbReference type="Proteomes" id="UP000800094"/>
    </source>
</evidence>
<evidence type="ECO:0000313" key="3">
    <source>
        <dbReference type="EMBL" id="KAF2244630.1"/>
    </source>
</evidence>
<keyword evidence="4" id="KW-1185">Reference proteome</keyword>
<sequence>MEAAAPSTTAPFPTTTHSYFDSDPILPTTSTSLPTEHQPQETTLSRLDRDSAIALGAVLCLILTAILWTLRTRTKHRREHLRDLELRDSPNNARMGIQQTRTSRVDRKGSWPRGREERGAGDGRESVATLPRYSASWARRDSAMRGTWGSMGRGTDREMEKRWWGSVAKYGSTARADRDHPLPALPPSPTLSSITRSPSTRSTPCRYSVHGYEWPDPEPQAHYRCERHGPGERLGRFRGVV</sequence>
<dbReference type="EMBL" id="ML987202">
    <property type="protein sequence ID" value="KAF2244630.1"/>
    <property type="molecule type" value="Genomic_DNA"/>
</dbReference>
<dbReference type="GeneID" id="54589712"/>
<organism evidence="3 4">
    <name type="scientific">Trematosphaeria pertusa</name>
    <dbReference type="NCBI Taxonomy" id="390896"/>
    <lineage>
        <taxon>Eukaryota</taxon>
        <taxon>Fungi</taxon>
        <taxon>Dikarya</taxon>
        <taxon>Ascomycota</taxon>
        <taxon>Pezizomycotina</taxon>
        <taxon>Dothideomycetes</taxon>
        <taxon>Pleosporomycetidae</taxon>
        <taxon>Pleosporales</taxon>
        <taxon>Massarineae</taxon>
        <taxon>Trematosphaeriaceae</taxon>
        <taxon>Trematosphaeria</taxon>
    </lineage>
</organism>
<feature type="region of interest" description="Disordered" evidence="1">
    <location>
        <begin position="1"/>
        <end position="44"/>
    </location>
</feature>
<protein>
    <submittedName>
        <fullName evidence="3">Uncharacterized protein</fullName>
    </submittedName>
</protein>
<feature type="compositionally biased region" description="Low complexity" evidence="1">
    <location>
        <begin position="1"/>
        <end position="16"/>
    </location>
</feature>
<feature type="region of interest" description="Disordered" evidence="1">
    <location>
        <begin position="97"/>
        <end position="127"/>
    </location>
</feature>
<evidence type="ECO:0000256" key="1">
    <source>
        <dbReference type="SAM" id="MobiDB-lite"/>
    </source>
</evidence>
<name>A0A6A6I4W5_9PLEO</name>
<dbReference type="RefSeq" id="XP_033679634.1">
    <property type="nucleotide sequence ID" value="XM_033836382.1"/>
</dbReference>
<reference evidence="3" key="1">
    <citation type="journal article" date="2020" name="Stud. Mycol.">
        <title>101 Dothideomycetes genomes: a test case for predicting lifestyles and emergence of pathogens.</title>
        <authorList>
            <person name="Haridas S."/>
            <person name="Albert R."/>
            <person name="Binder M."/>
            <person name="Bloem J."/>
            <person name="Labutti K."/>
            <person name="Salamov A."/>
            <person name="Andreopoulos B."/>
            <person name="Baker S."/>
            <person name="Barry K."/>
            <person name="Bills G."/>
            <person name="Bluhm B."/>
            <person name="Cannon C."/>
            <person name="Castanera R."/>
            <person name="Culley D."/>
            <person name="Daum C."/>
            <person name="Ezra D."/>
            <person name="Gonzalez J."/>
            <person name="Henrissat B."/>
            <person name="Kuo A."/>
            <person name="Liang C."/>
            <person name="Lipzen A."/>
            <person name="Lutzoni F."/>
            <person name="Magnuson J."/>
            <person name="Mondo S."/>
            <person name="Nolan M."/>
            <person name="Ohm R."/>
            <person name="Pangilinan J."/>
            <person name="Park H.-J."/>
            <person name="Ramirez L."/>
            <person name="Alfaro M."/>
            <person name="Sun H."/>
            <person name="Tritt A."/>
            <person name="Yoshinaga Y."/>
            <person name="Zwiers L.-H."/>
            <person name="Turgeon B."/>
            <person name="Goodwin S."/>
            <person name="Spatafora J."/>
            <person name="Crous P."/>
            <person name="Grigoriev I."/>
        </authorList>
    </citation>
    <scope>NUCLEOTIDE SEQUENCE</scope>
    <source>
        <strain evidence="3">CBS 122368</strain>
    </source>
</reference>
<feature type="transmembrane region" description="Helical" evidence="2">
    <location>
        <begin position="52"/>
        <end position="70"/>
    </location>
</feature>
<feature type="compositionally biased region" description="Basic and acidic residues" evidence="1">
    <location>
        <begin position="103"/>
        <end position="125"/>
    </location>
</feature>